<gene>
    <name evidence="2" type="ORF">UFOPK3609_00438</name>
</gene>
<proteinExistence type="predicted"/>
<feature type="compositionally biased region" description="Low complexity" evidence="1">
    <location>
        <begin position="75"/>
        <end position="92"/>
    </location>
</feature>
<dbReference type="AlphaFoldDB" id="A0A6J7G7X0"/>
<evidence type="ECO:0000313" key="2">
    <source>
        <dbReference type="EMBL" id="CAB4904107.1"/>
    </source>
</evidence>
<protein>
    <submittedName>
        <fullName evidence="2">Unannotated protein</fullName>
    </submittedName>
</protein>
<accession>A0A6J7G7X0</accession>
<dbReference type="EMBL" id="CAFBMQ010000041">
    <property type="protein sequence ID" value="CAB4904107.1"/>
    <property type="molecule type" value="Genomic_DNA"/>
</dbReference>
<feature type="compositionally biased region" description="Gly residues" evidence="1">
    <location>
        <begin position="123"/>
        <end position="133"/>
    </location>
</feature>
<name>A0A6J7G7X0_9ZZZZ</name>
<evidence type="ECO:0000256" key="1">
    <source>
        <dbReference type="SAM" id="MobiDB-lite"/>
    </source>
</evidence>
<feature type="compositionally biased region" description="Basic and acidic residues" evidence="1">
    <location>
        <begin position="270"/>
        <end position="290"/>
    </location>
</feature>
<feature type="compositionally biased region" description="Basic and acidic residues" evidence="1">
    <location>
        <begin position="62"/>
        <end position="74"/>
    </location>
</feature>
<feature type="compositionally biased region" description="Gly residues" evidence="1">
    <location>
        <begin position="206"/>
        <end position="217"/>
    </location>
</feature>
<reference evidence="2" key="1">
    <citation type="submission" date="2020-05" db="EMBL/GenBank/DDBJ databases">
        <authorList>
            <person name="Chiriac C."/>
            <person name="Salcher M."/>
            <person name="Ghai R."/>
            <person name="Kavagutti S V."/>
        </authorList>
    </citation>
    <scope>NUCLEOTIDE SEQUENCE</scope>
</reference>
<organism evidence="2">
    <name type="scientific">freshwater metagenome</name>
    <dbReference type="NCBI Taxonomy" id="449393"/>
    <lineage>
        <taxon>unclassified sequences</taxon>
        <taxon>metagenomes</taxon>
        <taxon>ecological metagenomes</taxon>
    </lineage>
</organism>
<feature type="region of interest" description="Disordered" evidence="1">
    <location>
        <begin position="1"/>
        <end position="305"/>
    </location>
</feature>
<sequence>MEGLAGPQPRQLVVPRGGQHDQGGLGAVPDGGRPRTPGHLRRSGAESVQIGPPDGRQLGVLGERRRTEERDVGHAGDAGPEAGAVGVAQAEQVHQRGDPAVGRPGDEVHDGEQVGVGRVGAPAGAGGPAGGRQGDPRGEQGGTHALHQRAAGRVERGELPSPVGPDVDAAWPVDRVQLEGPRPAGVQRRCQDGPVDGVGQCLRGVAAGGRGRAGVRGLGHRCSWRGEPPASAGSGRRDRVGGPGAAAEGPSRGTFDPRSGVRRPRPAAAPRHEDAGTGRPGRDPTEEHPWPQHPDTGTPTRPPTW</sequence>